<reference evidence="2 3" key="1">
    <citation type="submission" date="2019-07" db="EMBL/GenBank/DDBJ databases">
        <title>Finished genome of Venturia effusa.</title>
        <authorList>
            <person name="Young C.A."/>
            <person name="Cox M.P."/>
            <person name="Ganley A.R.D."/>
            <person name="David W.J."/>
        </authorList>
    </citation>
    <scope>NUCLEOTIDE SEQUENCE [LARGE SCALE GENOMIC DNA]</scope>
    <source>
        <strain evidence="3">albino</strain>
    </source>
</reference>
<feature type="region of interest" description="Disordered" evidence="1">
    <location>
        <begin position="223"/>
        <end position="244"/>
    </location>
</feature>
<dbReference type="OrthoDB" id="10397735at2759"/>
<dbReference type="Proteomes" id="UP000316270">
    <property type="component" value="Chromosome 3"/>
</dbReference>
<accession>A0A517L102</accession>
<proteinExistence type="predicted"/>
<evidence type="ECO:0000256" key="1">
    <source>
        <dbReference type="SAM" id="MobiDB-lite"/>
    </source>
</evidence>
<organism evidence="2 3">
    <name type="scientific">Venturia effusa</name>
    <dbReference type="NCBI Taxonomy" id="50376"/>
    <lineage>
        <taxon>Eukaryota</taxon>
        <taxon>Fungi</taxon>
        <taxon>Dikarya</taxon>
        <taxon>Ascomycota</taxon>
        <taxon>Pezizomycotina</taxon>
        <taxon>Dothideomycetes</taxon>
        <taxon>Pleosporomycetidae</taxon>
        <taxon>Venturiales</taxon>
        <taxon>Venturiaceae</taxon>
        <taxon>Venturia</taxon>
    </lineage>
</organism>
<gene>
    <name evidence="2" type="ORF">FKW77_003245</name>
</gene>
<dbReference type="AlphaFoldDB" id="A0A517L102"/>
<protein>
    <submittedName>
        <fullName evidence="2">Uncharacterized protein</fullName>
    </submittedName>
</protein>
<sequence>MQESPVDDPSIPDLKRITPKQRRVPAPIKIYSDLTDSNEHQTSIYVPALPRSSTLEPIATGVKAVTPQRAAPTPPMNRPNSILVLSAPNSARRNHTPKGDGQQLPRMSLQSQGENDWKKKFKNVRFSAVCSPAHSNLKSPAYVDCYRTSSHSPMLHSPNTYDEMEPEFSDEVLESPIEDAPMLSIAPIENTIHEEGQDFIASFSSSGGRQVDHDTLLRLTGTHPSLKAHEQNQPFPYPISVARS</sequence>
<evidence type="ECO:0000313" key="2">
    <source>
        <dbReference type="EMBL" id="QDS69317.1"/>
    </source>
</evidence>
<evidence type="ECO:0000313" key="3">
    <source>
        <dbReference type="Proteomes" id="UP000316270"/>
    </source>
</evidence>
<keyword evidence="3" id="KW-1185">Reference proteome</keyword>
<dbReference type="EMBL" id="CP042187">
    <property type="protein sequence ID" value="QDS69317.1"/>
    <property type="molecule type" value="Genomic_DNA"/>
</dbReference>
<feature type="region of interest" description="Disordered" evidence="1">
    <location>
        <begin position="1"/>
        <end position="22"/>
    </location>
</feature>
<name>A0A517L102_9PEZI</name>